<feature type="domain" description="Translation elongation factor EFTs/EF1B dimerisation" evidence="6">
    <location>
        <begin position="42"/>
        <end position="194"/>
    </location>
</feature>
<dbReference type="Gene3D" id="1.10.8.10">
    <property type="entry name" value="DNA helicase RuvA subunit, C-terminal domain"/>
    <property type="match status" value="1"/>
</dbReference>
<evidence type="ECO:0000256" key="2">
    <source>
        <dbReference type="ARBA" id="ARBA00016956"/>
    </source>
</evidence>
<dbReference type="FunFam" id="1.10.286.20:FF:000001">
    <property type="entry name" value="Elongation factor Ts"/>
    <property type="match status" value="1"/>
</dbReference>
<dbReference type="PANTHER" id="PTHR11741:SF0">
    <property type="entry name" value="ELONGATION FACTOR TS, MITOCHONDRIAL"/>
    <property type="match status" value="1"/>
</dbReference>
<dbReference type="EMBL" id="PEZZ01000002">
    <property type="protein sequence ID" value="PIS05585.1"/>
    <property type="molecule type" value="Genomic_DNA"/>
</dbReference>
<comment type="caution">
    <text evidence="7">The sequence shown here is derived from an EMBL/GenBank/DDBJ whole genome shotgun (WGS) entry which is preliminary data.</text>
</comment>
<evidence type="ECO:0000256" key="3">
    <source>
        <dbReference type="ARBA" id="ARBA00022768"/>
    </source>
</evidence>
<accession>A0A2H0W2I0</accession>
<protein>
    <recommendedName>
        <fullName evidence="2 5">Elongation factor Ts</fullName>
        <shortName evidence="5">EF-Ts</shortName>
    </recommendedName>
</protein>
<dbReference type="AlphaFoldDB" id="A0A2H0W2I0"/>
<dbReference type="Pfam" id="PF00889">
    <property type="entry name" value="EF_TS"/>
    <property type="match status" value="1"/>
</dbReference>
<keyword evidence="3 5" id="KW-0251">Elongation factor</keyword>
<keyword evidence="4 5" id="KW-0648">Protein biosynthesis</keyword>
<dbReference type="Proteomes" id="UP000230935">
    <property type="component" value="Unassembled WGS sequence"/>
</dbReference>
<organism evidence="7 8">
    <name type="scientific">Candidatus Buchananbacteria bacterium CG10_big_fil_rev_8_21_14_0_10_42_9</name>
    <dbReference type="NCBI Taxonomy" id="1974526"/>
    <lineage>
        <taxon>Bacteria</taxon>
        <taxon>Candidatus Buchananiibacteriota</taxon>
    </lineage>
</organism>
<dbReference type="Gene3D" id="3.30.479.20">
    <property type="entry name" value="Elongation factor Ts, dimerisation domain"/>
    <property type="match status" value="1"/>
</dbReference>
<dbReference type="InterPro" id="IPR036402">
    <property type="entry name" value="EF-Ts_dimer_sf"/>
</dbReference>
<comment type="subcellular location">
    <subcellularLocation>
        <location evidence="5">Cytoplasm</location>
    </subcellularLocation>
</comment>
<dbReference type="InterPro" id="IPR001816">
    <property type="entry name" value="Transl_elong_EFTs/EF1B"/>
</dbReference>
<reference evidence="8" key="1">
    <citation type="submission" date="2017-09" db="EMBL/GenBank/DDBJ databases">
        <title>Depth-based differentiation of microbial function through sediment-hosted aquifers and enrichment of novel symbionts in the deep terrestrial subsurface.</title>
        <authorList>
            <person name="Probst A.J."/>
            <person name="Ladd B."/>
            <person name="Jarett J.K."/>
            <person name="Geller-Mcgrath D.E."/>
            <person name="Sieber C.M.K."/>
            <person name="Emerson J.B."/>
            <person name="Anantharaman K."/>
            <person name="Thomas B.C."/>
            <person name="Malmstrom R."/>
            <person name="Stieglmeier M."/>
            <person name="Klingl A."/>
            <person name="Woyke T."/>
            <person name="Ryan C.M."/>
            <person name="Banfield J.F."/>
        </authorList>
    </citation>
    <scope>NUCLEOTIDE SEQUENCE [LARGE SCALE GENOMIC DNA]</scope>
</reference>
<dbReference type="InterPro" id="IPR014039">
    <property type="entry name" value="Transl_elong_EFTs/EF1B_dimer"/>
</dbReference>
<dbReference type="SUPFAM" id="SSF46934">
    <property type="entry name" value="UBA-like"/>
    <property type="match status" value="1"/>
</dbReference>
<comment type="function">
    <text evidence="5">Associates with the EF-Tu.GDP complex and induces the exchange of GDP to GTP. It remains bound to the aminoacyl-tRNA.EF-Tu.GTP complex up to the GTP hydrolysis stage on the ribosome.</text>
</comment>
<evidence type="ECO:0000259" key="6">
    <source>
        <dbReference type="Pfam" id="PF00889"/>
    </source>
</evidence>
<evidence type="ECO:0000256" key="4">
    <source>
        <dbReference type="ARBA" id="ARBA00022917"/>
    </source>
</evidence>
<comment type="similarity">
    <text evidence="1 5">Belongs to the EF-Ts family.</text>
</comment>
<dbReference type="GO" id="GO:0005737">
    <property type="term" value="C:cytoplasm"/>
    <property type="evidence" value="ECO:0007669"/>
    <property type="project" value="UniProtKB-SubCell"/>
</dbReference>
<dbReference type="PROSITE" id="PS01126">
    <property type="entry name" value="EF_TS_1"/>
    <property type="match status" value="1"/>
</dbReference>
<evidence type="ECO:0000256" key="1">
    <source>
        <dbReference type="ARBA" id="ARBA00005532"/>
    </source>
</evidence>
<keyword evidence="5" id="KW-0963">Cytoplasm</keyword>
<evidence type="ECO:0000313" key="8">
    <source>
        <dbReference type="Proteomes" id="UP000230935"/>
    </source>
</evidence>
<dbReference type="FunFam" id="1.10.8.10:FF:000001">
    <property type="entry name" value="Elongation factor Ts"/>
    <property type="match status" value="1"/>
</dbReference>
<dbReference type="GO" id="GO:0003746">
    <property type="term" value="F:translation elongation factor activity"/>
    <property type="evidence" value="ECO:0007669"/>
    <property type="project" value="UniProtKB-UniRule"/>
</dbReference>
<name>A0A2H0W2I0_9BACT</name>
<sequence>MAIDTSTIKQLREQTGVGVADVKSALEEAQGDTQKALEILRVKSAVKASKKASREATEGLVASYIHTNGKVGVLVDVSSETDFVARNDEFKQLVNDIAMHIAAADPLYVKAEDVPAEVLTKEKEIIAEQLKEDGKTDEMIAKIMPGKIDKYYEEVCLLNQPFIKDDSMTIAQLIEQKIGALGEKIEVRRFARFQK</sequence>
<dbReference type="InterPro" id="IPR018101">
    <property type="entry name" value="Transl_elong_Ts_CS"/>
</dbReference>
<evidence type="ECO:0000313" key="7">
    <source>
        <dbReference type="EMBL" id="PIS05585.1"/>
    </source>
</evidence>
<gene>
    <name evidence="5 7" type="primary">tsf</name>
    <name evidence="7" type="ORF">COT81_00280</name>
</gene>
<dbReference type="CDD" id="cd14275">
    <property type="entry name" value="UBA_EF-Ts"/>
    <property type="match status" value="1"/>
</dbReference>
<dbReference type="InterPro" id="IPR009060">
    <property type="entry name" value="UBA-like_sf"/>
</dbReference>
<dbReference type="PANTHER" id="PTHR11741">
    <property type="entry name" value="ELONGATION FACTOR TS"/>
    <property type="match status" value="1"/>
</dbReference>
<evidence type="ECO:0000256" key="5">
    <source>
        <dbReference type="HAMAP-Rule" id="MF_00050"/>
    </source>
</evidence>
<feature type="region of interest" description="Involved in Mg(2+) ion dislocation from EF-Tu" evidence="5">
    <location>
        <begin position="81"/>
        <end position="84"/>
    </location>
</feature>
<dbReference type="Gene3D" id="1.10.286.20">
    <property type="match status" value="1"/>
</dbReference>
<proteinExistence type="inferred from homology"/>
<dbReference type="HAMAP" id="MF_00050">
    <property type="entry name" value="EF_Ts"/>
    <property type="match status" value="1"/>
</dbReference>
<dbReference type="SUPFAM" id="SSF54713">
    <property type="entry name" value="Elongation factor Ts (EF-Ts), dimerisation domain"/>
    <property type="match status" value="1"/>
</dbReference>